<dbReference type="EMBL" id="CADCXU010008051">
    <property type="protein sequence ID" value="CAA9999028.1"/>
    <property type="molecule type" value="Genomic_DNA"/>
</dbReference>
<feature type="non-terminal residue" evidence="2">
    <location>
        <position position="123"/>
    </location>
</feature>
<reference evidence="2 3" key="1">
    <citation type="submission" date="2020-02" db="EMBL/GenBank/DDBJ databases">
        <authorList>
            <person name="Ferguson B K."/>
        </authorList>
    </citation>
    <scope>NUCLEOTIDE SEQUENCE [LARGE SCALE GENOMIC DNA]</scope>
</reference>
<sequence length="123" mass="14008">MGRDEWGGIRRLRLQRSKLSHSKQPNVGSEPPLNTTIPTHRPNCAKYTRTRYREENALLPALPSKSERSASIVSSGGLHAANRLLPWATARWFYPAFWRHADTRATPATPIRHTSAWLWLSNP</sequence>
<proteinExistence type="predicted"/>
<keyword evidence="3" id="KW-1185">Reference proteome</keyword>
<evidence type="ECO:0000313" key="3">
    <source>
        <dbReference type="Proteomes" id="UP000479000"/>
    </source>
</evidence>
<dbReference type="Proteomes" id="UP000479000">
    <property type="component" value="Unassembled WGS sequence"/>
</dbReference>
<evidence type="ECO:0000256" key="1">
    <source>
        <dbReference type="SAM" id="MobiDB-lite"/>
    </source>
</evidence>
<accession>A0A6H5G834</accession>
<gene>
    <name evidence="2" type="ORF">NTEN_LOCUS5311</name>
</gene>
<protein>
    <submittedName>
        <fullName evidence="2">Uncharacterized protein</fullName>
    </submittedName>
</protein>
<name>A0A6H5G834_9HEMI</name>
<evidence type="ECO:0000313" key="2">
    <source>
        <dbReference type="EMBL" id="CAA9999028.1"/>
    </source>
</evidence>
<feature type="region of interest" description="Disordered" evidence="1">
    <location>
        <begin position="14"/>
        <end position="42"/>
    </location>
</feature>
<dbReference type="AlphaFoldDB" id="A0A6H5G834"/>
<organism evidence="2 3">
    <name type="scientific">Nesidiocoris tenuis</name>
    <dbReference type="NCBI Taxonomy" id="355587"/>
    <lineage>
        <taxon>Eukaryota</taxon>
        <taxon>Metazoa</taxon>
        <taxon>Ecdysozoa</taxon>
        <taxon>Arthropoda</taxon>
        <taxon>Hexapoda</taxon>
        <taxon>Insecta</taxon>
        <taxon>Pterygota</taxon>
        <taxon>Neoptera</taxon>
        <taxon>Paraneoptera</taxon>
        <taxon>Hemiptera</taxon>
        <taxon>Heteroptera</taxon>
        <taxon>Panheteroptera</taxon>
        <taxon>Cimicomorpha</taxon>
        <taxon>Miridae</taxon>
        <taxon>Dicyphina</taxon>
        <taxon>Nesidiocoris</taxon>
    </lineage>
</organism>
<feature type="compositionally biased region" description="Polar residues" evidence="1">
    <location>
        <begin position="22"/>
        <end position="38"/>
    </location>
</feature>